<protein>
    <submittedName>
        <fullName evidence="1">Uncharacterized protein</fullName>
    </submittedName>
</protein>
<comment type="caution">
    <text evidence="1">The sequence shown here is derived from an EMBL/GenBank/DDBJ whole genome shotgun (WGS) entry which is preliminary data.</text>
</comment>
<sequence length="66" mass="6868">MTDAIKLQECLSEEDEPGYCLAGRCTCKNCVPDARDFGGATIARPIPLAAAMLLSAAILKTAAILA</sequence>
<name>A0ACC0JZ89_CHOFU</name>
<dbReference type="Proteomes" id="UP001064048">
    <property type="component" value="Chromosome Z"/>
</dbReference>
<accession>A0ACC0JZ89</accession>
<dbReference type="EMBL" id="CM046131">
    <property type="protein sequence ID" value="KAI8429487.1"/>
    <property type="molecule type" value="Genomic_DNA"/>
</dbReference>
<evidence type="ECO:0000313" key="2">
    <source>
        <dbReference type="Proteomes" id="UP001064048"/>
    </source>
</evidence>
<organism evidence="1 2">
    <name type="scientific">Choristoneura fumiferana</name>
    <name type="common">Spruce budworm moth</name>
    <name type="synonym">Archips fumiferana</name>
    <dbReference type="NCBI Taxonomy" id="7141"/>
    <lineage>
        <taxon>Eukaryota</taxon>
        <taxon>Metazoa</taxon>
        <taxon>Ecdysozoa</taxon>
        <taxon>Arthropoda</taxon>
        <taxon>Hexapoda</taxon>
        <taxon>Insecta</taxon>
        <taxon>Pterygota</taxon>
        <taxon>Neoptera</taxon>
        <taxon>Endopterygota</taxon>
        <taxon>Lepidoptera</taxon>
        <taxon>Glossata</taxon>
        <taxon>Ditrysia</taxon>
        <taxon>Tortricoidea</taxon>
        <taxon>Tortricidae</taxon>
        <taxon>Tortricinae</taxon>
        <taxon>Choristoneura</taxon>
    </lineage>
</organism>
<keyword evidence="2" id="KW-1185">Reference proteome</keyword>
<proteinExistence type="predicted"/>
<reference evidence="1 2" key="1">
    <citation type="journal article" date="2022" name="Genome Biol. Evol.">
        <title>The Spruce Budworm Genome: Reconstructing the Evolutionary History of Antifreeze Proteins.</title>
        <authorList>
            <person name="Beliveau C."/>
            <person name="Gagne P."/>
            <person name="Picq S."/>
            <person name="Vernygora O."/>
            <person name="Keeling C.I."/>
            <person name="Pinkney K."/>
            <person name="Doucet D."/>
            <person name="Wen F."/>
            <person name="Johnston J.S."/>
            <person name="Maaroufi H."/>
            <person name="Boyle B."/>
            <person name="Laroche J."/>
            <person name="Dewar K."/>
            <person name="Juretic N."/>
            <person name="Blackburn G."/>
            <person name="Nisole A."/>
            <person name="Brunet B."/>
            <person name="Brandao M."/>
            <person name="Lumley L."/>
            <person name="Duan J."/>
            <person name="Quan G."/>
            <person name="Lucarotti C.J."/>
            <person name="Roe A.D."/>
            <person name="Sperling F.A.H."/>
            <person name="Levesque R.C."/>
            <person name="Cusson M."/>
        </authorList>
    </citation>
    <scope>NUCLEOTIDE SEQUENCE [LARGE SCALE GENOMIC DNA]</scope>
    <source>
        <strain evidence="1">Glfc:IPQL:Cfum</strain>
    </source>
</reference>
<gene>
    <name evidence="1" type="ORF">MSG28_000122</name>
</gene>
<evidence type="ECO:0000313" key="1">
    <source>
        <dbReference type="EMBL" id="KAI8429487.1"/>
    </source>
</evidence>